<gene>
    <name evidence="1" type="ORF">DYI25_17310</name>
</gene>
<dbReference type="SUPFAM" id="SSF48208">
    <property type="entry name" value="Six-hairpin glycosidases"/>
    <property type="match status" value="1"/>
</dbReference>
<organism evidence="1 2">
    <name type="scientific">Mesobacillus boroniphilus</name>
    <dbReference type="NCBI Taxonomy" id="308892"/>
    <lineage>
        <taxon>Bacteria</taxon>
        <taxon>Bacillati</taxon>
        <taxon>Bacillota</taxon>
        <taxon>Bacilli</taxon>
        <taxon>Bacillales</taxon>
        <taxon>Bacillaceae</taxon>
        <taxon>Mesobacillus</taxon>
    </lineage>
</organism>
<accession>A0A944CNG2</accession>
<dbReference type="Proteomes" id="UP000761411">
    <property type="component" value="Unassembled WGS sequence"/>
</dbReference>
<sequence length="1062" mass="120622">MEKYRIDDQQYFVIEQFDEAKTFSSFLPGLAGLYGVPIWSFYVNRGQAMVSFGVQDKNHAITEFFPANQAYQRVSMNGFRTFVKLTGENGTAIFEPFSAYGGTKGRKRNMYIKENELKIEEINEQYGVRTLVTYFTLPNENFGALVRKVEIENISEKKLELEVLDGLPAIIPFGIDDAAYKAVGNTLKSWMDVFNLDRGIPYYRVRSSTNDSAQVDEVTKGHFYLSFTEAGGLIPPIVDADLVFGSNSSLSYPNEFEEKSIDAIAAAVPVTSNKVPCGFSPLGQVLGQGENLTLYTLVGHVNDIEIINGKAEEIMAAGYMERKYQENQALVTTIIKDVTTKTASPLFDAYINQSYLDNVLRGGYPVLLETDGEPFVYYVHSRKHGDLERDYNFFSLAPEFFSQGNGNFRDVNQNRRNDVFFHPETGVFNIKLFMSLIQADGYNPLVVKGASFEITDKTVWSWLDEMVTDSGDADFIRRKLRGTYTPGDLLQSITDRDIKLSVSLQEFLKKVLSMSSQNMEAEFGEGYWMDHWTYNLDLVENYLKVYPENKQHLLFEDRDYKYFSSPVFVNPRLEKYVLVDGKVRQYDAITEEGHQTSSNWLMKSDGEFYTSILYSKMFTLALNKFSTLDPFGMGVEMEANKPGWNDSMNGLPGLFGSAMGETLELKRLLNFVVAAGQEADKEIPLPIEVYKLVEAVNVQLEQFQLGNLDEFGYWDQVSHAREQYRESIRNGFNGEEVNVPLQQLVDAASKWLEKTTAGIERAKEIGEGLIPTYFAFKADQWEKLTDENGKEKLNKKGLPLVKIHSFEVSALPHFLEGPAREMKSAGLQTAQSIYKHVRESDIFDAKLKMYKTSGSLEEETYEIGRARAFTPGWLERESIFMHMEFKYLLSVLKSGLYDEFFEDLTNALPPFMDPEVYGRSILENSSFIASSANPDESLHGQGFVARLSGTTAEFLSIWQLMMIGKEVFTVNEAGLSLRLQPILPSWLFDADGKVQFTLLGHTEVTYHNPSRKNTYGADGVRTVKYELHMNDEMVEVENDRLPESYAKDVRDGKITRIDVYLN</sequence>
<reference evidence="1 2" key="1">
    <citation type="journal article" date="2021" name="Microorganisms">
        <title>Bacterial Dimethylsulfoniopropionate Biosynthesis in the East China Sea.</title>
        <authorList>
            <person name="Liu J."/>
            <person name="Zhang Y."/>
            <person name="Liu J."/>
            <person name="Zhong H."/>
            <person name="Williams B.T."/>
            <person name="Zheng Y."/>
            <person name="Curson A.R.J."/>
            <person name="Sun C."/>
            <person name="Sun H."/>
            <person name="Song D."/>
            <person name="Wagner Mackenzie B."/>
            <person name="Bermejo Martinez A."/>
            <person name="Todd J.D."/>
            <person name="Zhang X.H."/>
        </authorList>
    </citation>
    <scope>NUCLEOTIDE SEQUENCE [LARGE SCALE GENOMIC DNA]</scope>
    <source>
        <strain evidence="1 2">ESS08</strain>
    </source>
</reference>
<dbReference type="EMBL" id="QTKX01000002">
    <property type="protein sequence ID" value="MBS8266190.1"/>
    <property type="molecule type" value="Genomic_DNA"/>
</dbReference>
<proteinExistence type="predicted"/>
<name>A0A944CNG2_9BACI</name>
<evidence type="ECO:0000313" key="1">
    <source>
        <dbReference type="EMBL" id="MBS8266190.1"/>
    </source>
</evidence>
<dbReference type="InterPro" id="IPR008928">
    <property type="entry name" value="6-hairpin_glycosidase_sf"/>
</dbReference>
<protein>
    <submittedName>
        <fullName evidence="1">Cellobiose phosphorylase</fullName>
    </submittedName>
</protein>
<comment type="caution">
    <text evidence="1">The sequence shown here is derived from an EMBL/GenBank/DDBJ whole genome shotgun (WGS) entry which is preliminary data.</text>
</comment>
<dbReference type="AlphaFoldDB" id="A0A944CNG2"/>
<keyword evidence="2" id="KW-1185">Reference proteome</keyword>
<dbReference type="GO" id="GO:0005975">
    <property type="term" value="P:carbohydrate metabolic process"/>
    <property type="evidence" value="ECO:0007669"/>
    <property type="project" value="InterPro"/>
</dbReference>
<evidence type="ECO:0000313" key="2">
    <source>
        <dbReference type="Proteomes" id="UP000761411"/>
    </source>
</evidence>